<dbReference type="HOGENOM" id="CLU_2136942_0_0_1"/>
<evidence type="ECO:0000313" key="3">
    <source>
        <dbReference type="Proteomes" id="UP000008810"/>
    </source>
</evidence>
<evidence type="ECO:0000313" key="1">
    <source>
        <dbReference type="EMBL" id="KQK14832.1"/>
    </source>
</evidence>
<dbReference type="InParanoid" id="I1GRI4"/>
<accession>I1GRI4</accession>
<evidence type="ECO:0000313" key="2">
    <source>
        <dbReference type="EnsemblPlants" id="KQK14832"/>
    </source>
</evidence>
<name>I1GRI4_BRADI</name>
<reference evidence="1 2" key="1">
    <citation type="journal article" date="2010" name="Nature">
        <title>Genome sequencing and analysis of the model grass Brachypodium distachyon.</title>
        <authorList>
            <consortium name="International Brachypodium Initiative"/>
        </authorList>
    </citation>
    <scope>NUCLEOTIDE SEQUENCE [LARGE SCALE GENOMIC DNA]</scope>
    <source>
        <strain evidence="1 2">Bd21</strain>
    </source>
</reference>
<dbReference type="Proteomes" id="UP000008810">
    <property type="component" value="Chromosome 1"/>
</dbReference>
<dbReference type="STRING" id="15368.I1GRI4"/>
<dbReference type="EMBL" id="CM000880">
    <property type="protein sequence ID" value="KQK14832.1"/>
    <property type="molecule type" value="Genomic_DNA"/>
</dbReference>
<proteinExistence type="predicted"/>
<dbReference type="Gramene" id="KQK14832">
    <property type="protein sequence ID" value="KQK14832"/>
    <property type="gene ID" value="BRADI_1g18860v3"/>
</dbReference>
<dbReference type="AlphaFoldDB" id="I1GRI4"/>
<sequence length="113" mass="12797">MGAPIGHHGILFIPVCPNSSQVDNWGGQMGAHPSRCPKLLEMTETVQKKEMEQQFLDNMDLERGRGITIIMLQMKFVRSIVTKVPLSQDTSRNPLRDVILDRKCACVVHLWVQ</sequence>
<reference evidence="2" key="3">
    <citation type="submission" date="2018-08" db="UniProtKB">
        <authorList>
            <consortium name="EnsemblPlants"/>
        </authorList>
    </citation>
    <scope>IDENTIFICATION</scope>
    <source>
        <strain evidence="2">cv. Bd21</strain>
    </source>
</reference>
<dbReference type="EnsemblPlants" id="KQK14832">
    <property type="protein sequence ID" value="KQK14832"/>
    <property type="gene ID" value="BRADI_1g18860v3"/>
</dbReference>
<gene>
    <name evidence="1" type="ORF">BRADI_1g18860v3</name>
</gene>
<reference evidence="1" key="2">
    <citation type="submission" date="2017-06" db="EMBL/GenBank/DDBJ databases">
        <title>WGS assembly of Brachypodium distachyon.</title>
        <authorList>
            <consortium name="The International Brachypodium Initiative"/>
            <person name="Lucas S."/>
            <person name="Harmon-Smith M."/>
            <person name="Lail K."/>
            <person name="Tice H."/>
            <person name="Grimwood J."/>
            <person name="Bruce D."/>
            <person name="Barry K."/>
            <person name="Shu S."/>
            <person name="Lindquist E."/>
            <person name="Wang M."/>
            <person name="Pitluck S."/>
            <person name="Vogel J.P."/>
            <person name="Garvin D.F."/>
            <person name="Mockler T.C."/>
            <person name="Schmutz J."/>
            <person name="Rokhsar D."/>
            <person name="Bevan M.W."/>
        </authorList>
    </citation>
    <scope>NUCLEOTIDE SEQUENCE</scope>
    <source>
        <strain evidence="1">Bd21</strain>
    </source>
</reference>
<keyword evidence="3" id="KW-1185">Reference proteome</keyword>
<organism evidence="2">
    <name type="scientific">Brachypodium distachyon</name>
    <name type="common">Purple false brome</name>
    <name type="synonym">Trachynia distachya</name>
    <dbReference type="NCBI Taxonomy" id="15368"/>
    <lineage>
        <taxon>Eukaryota</taxon>
        <taxon>Viridiplantae</taxon>
        <taxon>Streptophyta</taxon>
        <taxon>Embryophyta</taxon>
        <taxon>Tracheophyta</taxon>
        <taxon>Spermatophyta</taxon>
        <taxon>Magnoliopsida</taxon>
        <taxon>Liliopsida</taxon>
        <taxon>Poales</taxon>
        <taxon>Poaceae</taxon>
        <taxon>BOP clade</taxon>
        <taxon>Pooideae</taxon>
        <taxon>Stipodae</taxon>
        <taxon>Brachypodieae</taxon>
        <taxon>Brachypodium</taxon>
    </lineage>
</organism>
<protein>
    <submittedName>
        <fullName evidence="1 2">Uncharacterized protein</fullName>
    </submittedName>
</protein>